<evidence type="ECO:0000256" key="2">
    <source>
        <dbReference type="ARBA" id="ARBA00022692"/>
    </source>
</evidence>
<evidence type="ECO:0000256" key="1">
    <source>
        <dbReference type="ARBA" id="ARBA00004141"/>
    </source>
</evidence>
<evidence type="ECO:0000256" key="5">
    <source>
        <dbReference type="SAM" id="Phobius"/>
    </source>
</evidence>
<keyword evidence="4 5" id="KW-0472">Membrane</keyword>
<dbReference type="GO" id="GO:0016020">
    <property type="term" value="C:membrane"/>
    <property type="evidence" value="ECO:0007669"/>
    <property type="project" value="UniProtKB-SubCell"/>
</dbReference>
<feature type="transmembrane region" description="Helical" evidence="5">
    <location>
        <begin position="64"/>
        <end position="87"/>
    </location>
</feature>
<dbReference type="PANTHER" id="PTHR36926:SF1">
    <property type="entry name" value="COLICIN V PRODUCTION PROTEIN"/>
    <property type="match status" value="1"/>
</dbReference>
<feature type="transmembrane region" description="Helical" evidence="5">
    <location>
        <begin position="6"/>
        <end position="24"/>
    </location>
</feature>
<sequence length="163" mass="17999">MLWIDYTIMAIIGLSILISLIRGFAREAMSLVVWIGAFFIASSFYEDLAVYLTQISDDTIRLGAAAAILFIATLIIGALVNYLIGQLVDKTGLSGTDRLLGACFGGLRGILVVAAVLFFLDTFTGLSDSDWWTDSTLIPEFKVVIQWFFEHIEQSSSFITRQV</sequence>
<dbReference type="EMBL" id="CP051180">
    <property type="protein sequence ID" value="QIZ77175.1"/>
    <property type="molecule type" value="Genomic_DNA"/>
</dbReference>
<evidence type="ECO:0000313" key="6">
    <source>
        <dbReference type="EMBL" id="QIZ77175.1"/>
    </source>
</evidence>
<name>A0A6H1UDL9_9GAMM</name>
<accession>A0A6H1UDL9</accession>
<dbReference type="InterPro" id="IPR003825">
    <property type="entry name" value="Colicin-V_CvpA"/>
</dbReference>
<dbReference type="GO" id="GO:0009403">
    <property type="term" value="P:toxin biosynthetic process"/>
    <property type="evidence" value="ECO:0007669"/>
    <property type="project" value="InterPro"/>
</dbReference>
<dbReference type="Pfam" id="PF02674">
    <property type="entry name" value="Colicin_V"/>
    <property type="match status" value="1"/>
</dbReference>
<keyword evidence="2 5" id="KW-0812">Transmembrane</keyword>
<feature type="transmembrane region" description="Helical" evidence="5">
    <location>
        <begin position="99"/>
        <end position="120"/>
    </location>
</feature>
<dbReference type="AlphaFoldDB" id="A0A6H1UDL9"/>
<protein>
    <submittedName>
        <fullName evidence="6">Bacteriocin production protein</fullName>
    </submittedName>
</protein>
<keyword evidence="7" id="KW-1185">Reference proteome</keyword>
<keyword evidence="3 5" id="KW-1133">Transmembrane helix</keyword>
<evidence type="ECO:0000313" key="7">
    <source>
        <dbReference type="Proteomes" id="UP000501602"/>
    </source>
</evidence>
<comment type="subcellular location">
    <subcellularLocation>
        <location evidence="1">Membrane</location>
        <topology evidence="1">Multi-pass membrane protein</topology>
    </subcellularLocation>
</comment>
<proteinExistence type="predicted"/>
<dbReference type="RefSeq" id="WP_168660436.1">
    <property type="nucleotide sequence ID" value="NZ_CP051180.1"/>
</dbReference>
<dbReference type="Proteomes" id="UP000501602">
    <property type="component" value="Chromosome"/>
</dbReference>
<organism evidence="6 7">
    <name type="scientific">Ferrimonas lipolytica</name>
    <dbReference type="NCBI Taxonomy" id="2724191"/>
    <lineage>
        <taxon>Bacteria</taxon>
        <taxon>Pseudomonadati</taxon>
        <taxon>Pseudomonadota</taxon>
        <taxon>Gammaproteobacteria</taxon>
        <taxon>Alteromonadales</taxon>
        <taxon>Ferrimonadaceae</taxon>
        <taxon>Ferrimonas</taxon>
    </lineage>
</organism>
<gene>
    <name evidence="6" type="ORF">HER31_09985</name>
</gene>
<dbReference type="InterPro" id="IPR052719">
    <property type="entry name" value="CvpA-like"/>
</dbReference>
<dbReference type="PANTHER" id="PTHR36926">
    <property type="entry name" value="COLICIN V PRODUCTION PROTEIN"/>
    <property type="match status" value="1"/>
</dbReference>
<feature type="transmembrane region" description="Helical" evidence="5">
    <location>
        <begin position="31"/>
        <end position="52"/>
    </location>
</feature>
<dbReference type="KEGG" id="fes:HER31_09985"/>
<evidence type="ECO:0000256" key="3">
    <source>
        <dbReference type="ARBA" id="ARBA00022989"/>
    </source>
</evidence>
<evidence type="ECO:0000256" key="4">
    <source>
        <dbReference type="ARBA" id="ARBA00023136"/>
    </source>
</evidence>
<reference evidence="6 7" key="1">
    <citation type="submission" date="2020-04" db="EMBL/GenBank/DDBJ databases">
        <title>Ferrimonas sp. S7 isolated from sea water.</title>
        <authorList>
            <person name="Bae S.S."/>
            <person name="Baek K."/>
        </authorList>
    </citation>
    <scope>NUCLEOTIDE SEQUENCE [LARGE SCALE GENOMIC DNA]</scope>
    <source>
        <strain evidence="6 7">S7</strain>
    </source>
</reference>